<name>A0A1M2W5A5_TRAPU</name>
<evidence type="ECO:0000313" key="2">
    <source>
        <dbReference type="EMBL" id="OJT14996.1"/>
    </source>
</evidence>
<comment type="caution">
    <text evidence="2">The sequence shown here is derived from an EMBL/GenBank/DDBJ whole genome shotgun (WGS) entry which is preliminary data.</text>
</comment>
<evidence type="ECO:0000313" key="3">
    <source>
        <dbReference type="Proteomes" id="UP000184267"/>
    </source>
</evidence>
<keyword evidence="3" id="KW-1185">Reference proteome</keyword>
<dbReference type="Proteomes" id="UP000184267">
    <property type="component" value="Unassembled WGS sequence"/>
</dbReference>
<protein>
    <submittedName>
        <fullName evidence="2">Uncharacterized protein</fullName>
    </submittedName>
</protein>
<feature type="signal peptide" evidence="1">
    <location>
        <begin position="1"/>
        <end position="28"/>
    </location>
</feature>
<dbReference type="EMBL" id="MNAD01000215">
    <property type="protein sequence ID" value="OJT14996.1"/>
    <property type="molecule type" value="Genomic_DNA"/>
</dbReference>
<sequence>MALWSRNWYLGAVLFLAGLLNWSSYVQASVSLAVDVQEHLTNGSYSLCSPDSKRYPHHGRWSRV</sequence>
<evidence type="ECO:0000256" key="1">
    <source>
        <dbReference type="SAM" id="SignalP"/>
    </source>
</evidence>
<keyword evidence="1" id="KW-0732">Signal</keyword>
<gene>
    <name evidence="2" type="ORF">TRAPUB_8439</name>
</gene>
<reference evidence="2 3" key="1">
    <citation type="submission" date="2016-10" db="EMBL/GenBank/DDBJ databases">
        <title>Genome sequence of the basidiomycete white-rot fungus Trametes pubescens.</title>
        <authorList>
            <person name="Makela M.R."/>
            <person name="Granchi Z."/>
            <person name="Peng M."/>
            <person name="De Vries R.P."/>
            <person name="Grigoriev I."/>
            <person name="Riley R."/>
            <person name="Hilden K."/>
        </authorList>
    </citation>
    <scope>NUCLEOTIDE SEQUENCE [LARGE SCALE GENOMIC DNA]</scope>
    <source>
        <strain evidence="2 3">FBCC735</strain>
    </source>
</reference>
<dbReference type="AlphaFoldDB" id="A0A1M2W5A5"/>
<proteinExistence type="predicted"/>
<feature type="chain" id="PRO_5013086779" evidence="1">
    <location>
        <begin position="29"/>
        <end position="64"/>
    </location>
</feature>
<accession>A0A1M2W5A5</accession>
<dbReference type="OrthoDB" id="2750812at2759"/>
<organism evidence="2 3">
    <name type="scientific">Trametes pubescens</name>
    <name type="common">White-rot fungus</name>
    <dbReference type="NCBI Taxonomy" id="154538"/>
    <lineage>
        <taxon>Eukaryota</taxon>
        <taxon>Fungi</taxon>
        <taxon>Dikarya</taxon>
        <taxon>Basidiomycota</taxon>
        <taxon>Agaricomycotina</taxon>
        <taxon>Agaricomycetes</taxon>
        <taxon>Polyporales</taxon>
        <taxon>Polyporaceae</taxon>
        <taxon>Trametes</taxon>
    </lineage>
</organism>